<evidence type="ECO:0000313" key="3">
    <source>
        <dbReference type="Proteomes" id="UP000475862"/>
    </source>
</evidence>
<name>A0A6G0U4T2_APHGL</name>
<accession>A0A6G0U4T2</accession>
<comment type="caution">
    <text evidence="2">The sequence shown here is derived from an EMBL/GenBank/DDBJ whole genome shotgun (WGS) entry which is preliminary data.</text>
</comment>
<evidence type="ECO:0000313" key="2">
    <source>
        <dbReference type="EMBL" id="KAE9543292.1"/>
    </source>
</evidence>
<reference evidence="2 3" key="1">
    <citation type="submission" date="2019-08" db="EMBL/GenBank/DDBJ databases">
        <title>The genome of the soybean aphid Biotype 1, its phylome, world population structure and adaptation to the North American continent.</title>
        <authorList>
            <person name="Giordano R."/>
            <person name="Donthu R.K."/>
            <person name="Hernandez A.G."/>
            <person name="Wright C.L."/>
            <person name="Zimin A.V."/>
        </authorList>
    </citation>
    <scope>NUCLEOTIDE SEQUENCE [LARGE SCALE GENOMIC DNA]</scope>
    <source>
        <tissue evidence="2">Whole aphids</tissue>
    </source>
</reference>
<dbReference type="EMBL" id="VYZN01000009">
    <property type="protein sequence ID" value="KAE9543292.1"/>
    <property type="molecule type" value="Genomic_DNA"/>
</dbReference>
<dbReference type="AlphaFoldDB" id="A0A6G0U4T2"/>
<sequence length="178" mass="19305">MTIGRYMVECYYIKRPIGLRSISSSFDSSAHTDFLSHTSKQQETNNNHNQNEIPSKYLSLYSPSPFASSALPAPPNSLQNSRLNRPPLPPAATAAGDRNKRGLYASPYVAAPYVASPYVASPYVASPYVASPYVASPYVASPYAAAPYAASHHPYGAVSSYATYPVSRTFASPYAYYP</sequence>
<feature type="compositionally biased region" description="Low complexity" evidence="1">
    <location>
        <begin position="41"/>
        <end position="53"/>
    </location>
</feature>
<feature type="region of interest" description="Disordered" evidence="1">
    <location>
        <begin position="33"/>
        <end position="53"/>
    </location>
</feature>
<dbReference type="Proteomes" id="UP000475862">
    <property type="component" value="Unassembled WGS sequence"/>
</dbReference>
<dbReference type="OrthoDB" id="6631065at2759"/>
<organism evidence="2 3">
    <name type="scientific">Aphis glycines</name>
    <name type="common">Soybean aphid</name>
    <dbReference type="NCBI Taxonomy" id="307491"/>
    <lineage>
        <taxon>Eukaryota</taxon>
        <taxon>Metazoa</taxon>
        <taxon>Ecdysozoa</taxon>
        <taxon>Arthropoda</taxon>
        <taxon>Hexapoda</taxon>
        <taxon>Insecta</taxon>
        <taxon>Pterygota</taxon>
        <taxon>Neoptera</taxon>
        <taxon>Paraneoptera</taxon>
        <taxon>Hemiptera</taxon>
        <taxon>Sternorrhyncha</taxon>
        <taxon>Aphidomorpha</taxon>
        <taxon>Aphidoidea</taxon>
        <taxon>Aphididae</taxon>
        <taxon>Aphidini</taxon>
        <taxon>Aphis</taxon>
        <taxon>Aphis</taxon>
    </lineage>
</organism>
<evidence type="ECO:0000256" key="1">
    <source>
        <dbReference type="SAM" id="MobiDB-lite"/>
    </source>
</evidence>
<keyword evidence="3" id="KW-1185">Reference proteome</keyword>
<feature type="region of interest" description="Disordered" evidence="1">
    <location>
        <begin position="73"/>
        <end position="96"/>
    </location>
</feature>
<protein>
    <submittedName>
        <fullName evidence="2">Uncharacterized protein</fullName>
    </submittedName>
</protein>
<gene>
    <name evidence="2" type="ORF">AGLY_003203</name>
</gene>
<proteinExistence type="predicted"/>